<evidence type="ECO:0000256" key="1">
    <source>
        <dbReference type="ARBA" id="ARBA00004196"/>
    </source>
</evidence>
<name>A0A837R9I0_LACPE</name>
<comment type="similarity">
    <text evidence="5">Belongs to the bacterial solute-binding protein 9 family.</text>
</comment>
<sequence>MANVKRFWVLLVGLVIGGGLLTGCQSKSESTNNSKIKVVATTNFYGAVAKAVGGKHVQVSSIINKPSVDPHDFEPTPAVAKQVSQADVALANGLGYDGWMNKVVRSTKQAKLIRVGEDVLHRKAGVNEHLWYDAKTMPATATYLAKQFAKQQPQHRAYFKANAKKYIASLKPIQQERQQLQAKVKRLSNRQVFVSEPVFDYALTSLGFKVANRDFENAVEKGTDPSPQVIHKMQRGLKNKQVALFVNNQQVSDKIVTNMVTLAKQHQVPVLNVTETMPAKLTYQQWMLKQYRQLNQLLTD</sequence>
<dbReference type="GO" id="GO:0030001">
    <property type="term" value="P:metal ion transport"/>
    <property type="evidence" value="ECO:0007669"/>
    <property type="project" value="InterPro"/>
</dbReference>
<evidence type="ECO:0000313" key="6">
    <source>
        <dbReference type="EMBL" id="KRK24150.1"/>
    </source>
</evidence>
<dbReference type="GO" id="GO:0046872">
    <property type="term" value="F:metal ion binding"/>
    <property type="evidence" value="ECO:0007669"/>
    <property type="project" value="UniProtKB-KW"/>
</dbReference>
<comment type="subcellular location">
    <subcellularLocation>
        <location evidence="1">Cell envelope</location>
    </subcellularLocation>
</comment>
<evidence type="ECO:0000256" key="4">
    <source>
        <dbReference type="ARBA" id="ARBA00022729"/>
    </source>
</evidence>
<evidence type="ECO:0000256" key="3">
    <source>
        <dbReference type="ARBA" id="ARBA00022723"/>
    </source>
</evidence>
<dbReference type="PANTHER" id="PTHR42953:SF1">
    <property type="entry name" value="METAL-BINDING PROTEIN HI_0362-RELATED"/>
    <property type="match status" value="1"/>
</dbReference>
<keyword evidence="2 5" id="KW-0813">Transport</keyword>
<dbReference type="SUPFAM" id="SSF53807">
    <property type="entry name" value="Helical backbone' metal receptor"/>
    <property type="match status" value="1"/>
</dbReference>
<dbReference type="EMBL" id="AZCU01000011">
    <property type="protein sequence ID" value="KRK24150.1"/>
    <property type="molecule type" value="Genomic_DNA"/>
</dbReference>
<evidence type="ECO:0000313" key="7">
    <source>
        <dbReference type="Proteomes" id="UP000051020"/>
    </source>
</evidence>
<keyword evidence="3" id="KW-0479">Metal-binding</keyword>
<dbReference type="InterPro" id="IPR050492">
    <property type="entry name" value="Bact_metal-bind_prot9"/>
</dbReference>
<evidence type="ECO:0000256" key="5">
    <source>
        <dbReference type="RuleBase" id="RU003512"/>
    </source>
</evidence>
<comment type="caution">
    <text evidence="6">The sequence shown here is derived from an EMBL/GenBank/DDBJ whole genome shotgun (WGS) entry which is preliminary data.</text>
</comment>
<accession>A0A837R9I0</accession>
<protein>
    <submittedName>
        <fullName evidence="6">Abc superfamily atp binding cassette transporter, binding protein</fullName>
    </submittedName>
</protein>
<dbReference type="AlphaFoldDB" id="A0A837R9I0"/>
<proteinExistence type="inferred from homology"/>
<dbReference type="PANTHER" id="PTHR42953">
    <property type="entry name" value="HIGH-AFFINITY ZINC UPTAKE SYSTEM PROTEIN ZNUA-RELATED"/>
    <property type="match status" value="1"/>
</dbReference>
<gene>
    <name evidence="6" type="ORF">FD24_GL000517</name>
</gene>
<dbReference type="GO" id="GO:0007155">
    <property type="term" value="P:cell adhesion"/>
    <property type="evidence" value="ECO:0007669"/>
    <property type="project" value="InterPro"/>
</dbReference>
<evidence type="ECO:0000256" key="2">
    <source>
        <dbReference type="ARBA" id="ARBA00022448"/>
    </source>
</evidence>
<dbReference type="GO" id="GO:0030313">
    <property type="term" value="C:cell envelope"/>
    <property type="evidence" value="ECO:0007669"/>
    <property type="project" value="UniProtKB-SubCell"/>
</dbReference>
<dbReference type="InterPro" id="IPR006128">
    <property type="entry name" value="Lipoprotein_PsaA-like"/>
</dbReference>
<dbReference type="CDD" id="cd01020">
    <property type="entry name" value="TroA_b"/>
    <property type="match status" value="1"/>
</dbReference>
<dbReference type="Proteomes" id="UP000051020">
    <property type="component" value="Unassembled WGS sequence"/>
</dbReference>
<reference evidence="6 7" key="1">
    <citation type="journal article" date="2015" name="Genome Announc.">
        <title>Expanding the biotechnology potential of lactobacilli through comparative genomics of 213 strains and associated genera.</title>
        <authorList>
            <person name="Sun Z."/>
            <person name="Harris H.M."/>
            <person name="McCann A."/>
            <person name="Guo C."/>
            <person name="Argimon S."/>
            <person name="Zhang W."/>
            <person name="Yang X."/>
            <person name="Jeffery I.B."/>
            <person name="Cooney J.C."/>
            <person name="Kagawa T.F."/>
            <person name="Liu W."/>
            <person name="Song Y."/>
            <person name="Salvetti E."/>
            <person name="Wrobel A."/>
            <person name="Rasinkangas P."/>
            <person name="Parkhill J."/>
            <person name="Rea M.C."/>
            <person name="O'Sullivan O."/>
            <person name="Ritari J."/>
            <person name="Douillard F.P."/>
            <person name="Paul Ross R."/>
            <person name="Yang R."/>
            <person name="Briner A.E."/>
            <person name="Felis G.E."/>
            <person name="de Vos W.M."/>
            <person name="Barrangou R."/>
            <person name="Klaenhammer T.R."/>
            <person name="Caufield P.W."/>
            <person name="Cui Y."/>
            <person name="Zhang H."/>
            <person name="O'Toole P.W."/>
        </authorList>
    </citation>
    <scope>NUCLEOTIDE SEQUENCE [LARGE SCALE GENOMIC DNA]</scope>
    <source>
        <strain evidence="6 7">DSM 20314</strain>
    </source>
</reference>
<keyword evidence="4" id="KW-0732">Signal</keyword>
<dbReference type="InterPro" id="IPR006127">
    <property type="entry name" value="ZnuA-like"/>
</dbReference>
<dbReference type="PROSITE" id="PS51257">
    <property type="entry name" value="PROKAR_LIPOPROTEIN"/>
    <property type="match status" value="1"/>
</dbReference>
<dbReference type="Gene3D" id="3.40.50.1980">
    <property type="entry name" value="Nitrogenase molybdenum iron protein domain"/>
    <property type="match status" value="2"/>
</dbReference>
<dbReference type="Pfam" id="PF01297">
    <property type="entry name" value="ZnuA"/>
    <property type="match status" value="1"/>
</dbReference>
<dbReference type="PRINTS" id="PR00690">
    <property type="entry name" value="ADHESNFAMILY"/>
</dbReference>
<organism evidence="6 7">
    <name type="scientific">Lactiplantibacillus pentosus DSM 20314</name>
    <dbReference type="NCBI Taxonomy" id="1423791"/>
    <lineage>
        <taxon>Bacteria</taxon>
        <taxon>Bacillati</taxon>
        <taxon>Bacillota</taxon>
        <taxon>Bacilli</taxon>
        <taxon>Lactobacillales</taxon>
        <taxon>Lactobacillaceae</taxon>
        <taxon>Lactiplantibacillus</taxon>
    </lineage>
</organism>